<dbReference type="Proteomes" id="UP001294412">
    <property type="component" value="Unassembled WGS sequence"/>
</dbReference>
<dbReference type="InterPro" id="IPR012495">
    <property type="entry name" value="TadE-like_dom"/>
</dbReference>
<dbReference type="RefSeq" id="WP_322187730.1">
    <property type="nucleotide sequence ID" value="NZ_JAXLPB010000004.1"/>
</dbReference>
<keyword evidence="1" id="KW-0472">Membrane</keyword>
<feature type="transmembrane region" description="Helical" evidence="1">
    <location>
        <begin position="49"/>
        <end position="72"/>
    </location>
</feature>
<dbReference type="EMBL" id="JAXLPB010000004">
    <property type="protein sequence ID" value="MDY8110210.1"/>
    <property type="molecule type" value="Genomic_DNA"/>
</dbReference>
<name>A0ABU5I4A7_9HYPH</name>
<keyword evidence="1" id="KW-1133">Transmembrane helix</keyword>
<keyword evidence="4" id="KW-1185">Reference proteome</keyword>
<evidence type="ECO:0000256" key="1">
    <source>
        <dbReference type="SAM" id="Phobius"/>
    </source>
</evidence>
<comment type="caution">
    <text evidence="3">The sequence shown here is derived from an EMBL/GenBank/DDBJ whole genome shotgun (WGS) entry which is preliminary data.</text>
</comment>
<accession>A0ABU5I4A7</accession>
<protein>
    <submittedName>
        <fullName evidence="3">TadE/TadG family type IV pilus assembly protein</fullName>
    </submittedName>
</protein>
<proteinExistence type="predicted"/>
<evidence type="ECO:0000313" key="4">
    <source>
        <dbReference type="Proteomes" id="UP001294412"/>
    </source>
</evidence>
<feature type="domain" description="TadE-like" evidence="2">
    <location>
        <begin position="43"/>
        <end position="85"/>
    </location>
</feature>
<evidence type="ECO:0000313" key="3">
    <source>
        <dbReference type="EMBL" id="MDY8110210.1"/>
    </source>
</evidence>
<organism evidence="3 4">
    <name type="scientific">Fulvimarina uroteuthidis</name>
    <dbReference type="NCBI Taxonomy" id="3098149"/>
    <lineage>
        <taxon>Bacteria</taxon>
        <taxon>Pseudomonadati</taxon>
        <taxon>Pseudomonadota</taxon>
        <taxon>Alphaproteobacteria</taxon>
        <taxon>Hyphomicrobiales</taxon>
        <taxon>Aurantimonadaceae</taxon>
        <taxon>Fulvimarina</taxon>
    </lineage>
</organism>
<keyword evidence="1" id="KW-0812">Transmembrane</keyword>
<dbReference type="Pfam" id="PF07811">
    <property type="entry name" value="TadE"/>
    <property type="match status" value="1"/>
</dbReference>
<sequence>MPPTDAVSSVYSRVCSFRLRLPFQHVCRRLSDRVRVFLHSRSGAAAVEFALVLPAILLLVFGAAYLGIYIGLAHSLQQLSADASRYAMVGLDRDERRTLAGDAITRAAEAYPMIEADRLSYRVEEADRWLTVRIAYDVSASALPPIVSRSIGRIDSLERSATVMLP</sequence>
<evidence type="ECO:0000259" key="2">
    <source>
        <dbReference type="Pfam" id="PF07811"/>
    </source>
</evidence>
<reference evidence="3 4" key="1">
    <citation type="submission" date="2023-12" db="EMBL/GenBank/DDBJ databases">
        <title>Description of Novel Strain Fulvimarina sp. 2208YS6-2-32 isolated from Uroteuthis (Photololigo) edulis.</title>
        <authorList>
            <person name="Park J.-S."/>
        </authorList>
    </citation>
    <scope>NUCLEOTIDE SEQUENCE [LARGE SCALE GENOMIC DNA]</scope>
    <source>
        <strain evidence="3 4">2208YS6-2-32</strain>
    </source>
</reference>
<gene>
    <name evidence="3" type="ORF">U0C82_13790</name>
</gene>